<keyword evidence="1" id="KW-1133">Transmembrane helix</keyword>
<dbReference type="Gene3D" id="3.30.70.1230">
    <property type="entry name" value="Nucleotide cyclase"/>
    <property type="match status" value="1"/>
</dbReference>
<evidence type="ECO:0000313" key="3">
    <source>
        <dbReference type="EMBL" id="OLP82730.1"/>
    </source>
</evidence>
<comment type="caution">
    <text evidence="3">The sequence shown here is derived from an EMBL/GenBank/DDBJ whole genome shotgun (WGS) entry which is preliminary data.</text>
</comment>
<organism evidence="3 4">
    <name type="scientific">Symbiodinium microadriaticum</name>
    <name type="common">Dinoflagellate</name>
    <name type="synonym">Zooxanthella microadriatica</name>
    <dbReference type="NCBI Taxonomy" id="2951"/>
    <lineage>
        <taxon>Eukaryota</taxon>
        <taxon>Sar</taxon>
        <taxon>Alveolata</taxon>
        <taxon>Dinophyceae</taxon>
        <taxon>Suessiales</taxon>
        <taxon>Symbiodiniaceae</taxon>
        <taxon>Symbiodinium</taxon>
    </lineage>
</organism>
<dbReference type="PROSITE" id="PS50125">
    <property type="entry name" value="GUANYLATE_CYCLASE_2"/>
    <property type="match status" value="1"/>
</dbReference>
<evidence type="ECO:0000313" key="4">
    <source>
        <dbReference type="Proteomes" id="UP000186817"/>
    </source>
</evidence>
<dbReference type="SUPFAM" id="SSF55073">
    <property type="entry name" value="Nucleotide cyclase"/>
    <property type="match status" value="1"/>
</dbReference>
<dbReference type="CDD" id="cd07302">
    <property type="entry name" value="CHD"/>
    <property type="match status" value="1"/>
</dbReference>
<evidence type="ECO:0000259" key="2">
    <source>
        <dbReference type="PROSITE" id="PS50125"/>
    </source>
</evidence>
<dbReference type="GO" id="GO:0006171">
    <property type="term" value="P:cAMP biosynthetic process"/>
    <property type="evidence" value="ECO:0007669"/>
    <property type="project" value="TreeGrafter"/>
</dbReference>
<keyword evidence="4" id="KW-1185">Reference proteome</keyword>
<reference evidence="3 4" key="1">
    <citation type="submission" date="2016-02" db="EMBL/GenBank/DDBJ databases">
        <title>Genome analysis of coral dinoflagellate symbionts highlights evolutionary adaptations to a symbiotic lifestyle.</title>
        <authorList>
            <person name="Aranda M."/>
            <person name="Li Y."/>
            <person name="Liew Y.J."/>
            <person name="Baumgarten S."/>
            <person name="Simakov O."/>
            <person name="Wilson M."/>
            <person name="Piel J."/>
            <person name="Ashoor H."/>
            <person name="Bougouffa S."/>
            <person name="Bajic V.B."/>
            <person name="Ryu T."/>
            <person name="Ravasi T."/>
            <person name="Bayer T."/>
            <person name="Micklem G."/>
            <person name="Kim H."/>
            <person name="Bhak J."/>
            <person name="Lajeunesse T.C."/>
            <person name="Voolstra C.R."/>
        </authorList>
    </citation>
    <scope>NUCLEOTIDE SEQUENCE [LARGE SCALE GENOMIC DNA]</scope>
    <source>
        <strain evidence="3 4">CCMP2467</strain>
    </source>
</reference>
<keyword evidence="1" id="KW-0812">Transmembrane</keyword>
<dbReference type="EMBL" id="LSRX01001171">
    <property type="protein sequence ID" value="OLP82730.1"/>
    <property type="molecule type" value="Genomic_DNA"/>
</dbReference>
<feature type="domain" description="Guanylate cyclase" evidence="2">
    <location>
        <begin position="338"/>
        <end position="441"/>
    </location>
</feature>
<sequence length="452" mass="49765">MGAALAASGVEDVAKCGYGRTLPIPRCVGCSGACGIIFSNIPLTHAYSTCQENWHLIRNRLAHSVYDYPLTAEESSVFLVVQESFARPDQVGYLVAASNSNYAADCDLQPATDFGIPVVNKAARALALRFKGDWKAQELTQKQFYMNFTTEGLDSGQWKPCQNPAQISHCFGVGTRRISLDDGLTWLAVVVLPWGAFTNGTLQQQRLIEERVRQRMDAIQAARADTWRKAALLVCAAVFFVLTAGWIISTVAVKSLDRLLDYLRKLAVLDFHGLPGLDKSIELRLSPLREVAELQLGFLNLARSVECFARFVPETVVRSILRGDRNSTTINVRKRQVTIMFSDIRGFTSISEALSQEDLLTLLYLYLSEMTKIVERRGGVVSEILGDGLLVLWNTPDDLEDHNVAACSAAIAQQKALPKLNATFASMGLPSVAIRIGIHTGVGKVVMIIRSW</sequence>
<dbReference type="GO" id="GO:0035556">
    <property type="term" value="P:intracellular signal transduction"/>
    <property type="evidence" value="ECO:0007669"/>
    <property type="project" value="InterPro"/>
</dbReference>
<keyword evidence="1" id="KW-0472">Membrane</keyword>
<dbReference type="Proteomes" id="UP000186817">
    <property type="component" value="Unassembled WGS sequence"/>
</dbReference>
<dbReference type="AlphaFoldDB" id="A0A1Q9CII6"/>
<dbReference type="InterPro" id="IPR050697">
    <property type="entry name" value="Adenylyl/Guanylyl_Cyclase_3/4"/>
</dbReference>
<feature type="transmembrane region" description="Helical" evidence="1">
    <location>
        <begin position="230"/>
        <end position="248"/>
    </location>
</feature>
<name>A0A1Q9CII6_SYMMI</name>
<proteinExistence type="predicted"/>
<dbReference type="OrthoDB" id="10265730at2759"/>
<dbReference type="InterPro" id="IPR029787">
    <property type="entry name" value="Nucleotide_cyclase"/>
</dbReference>
<accession>A0A1Q9CII6</accession>
<dbReference type="PANTHER" id="PTHR43081">
    <property type="entry name" value="ADENYLATE CYCLASE, TERMINAL-DIFFERENTIATION SPECIFIC-RELATED"/>
    <property type="match status" value="1"/>
</dbReference>
<dbReference type="InterPro" id="IPR001054">
    <property type="entry name" value="A/G_cyclase"/>
</dbReference>
<evidence type="ECO:0000256" key="1">
    <source>
        <dbReference type="SAM" id="Phobius"/>
    </source>
</evidence>
<gene>
    <name evidence="3" type="primary">cya1</name>
    <name evidence="3" type="ORF">AK812_SmicGene36589</name>
</gene>
<dbReference type="Pfam" id="PF00211">
    <property type="entry name" value="Guanylate_cyc"/>
    <property type="match status" value="1"/>
</dbReference>
<protein>
    <submittedName>
        <fullName evidence="3">Adenylate cyclase 1</fullName>
    </submittedName>
</protein>
<dbReference type="PANTHER" id="PTHR43081:SF1">
    <property type="entry name" value="ADENYLATE CYCLASE, TERMINAL-DIFFERENTIATION SPECIFIC"/>
    <property type="match status" value="1"/>
</dbReference>